<dbReference type="InterPro" id="IPR052558">
    <property type="entry name" value="Siderophore_Hydrolase_D"/>
</dbReference>
<dbReference type="Proteomes" id="UP000307706">
    <property type="component" value="Unassembled WGS sequence"/>
</dbReference>
<dbReference type="PANTHER" id="PTHR40841">
    <property type="entry name" value="SIDEROPHORE TRIACETYLFUSARININE C ESTERASE"/>
    <property type="match status" value="1"/>
</dbReference>
<keyword evidence="2" id="KW-0378">Hydrolase</keyword>
<evidence type="ECO:0000256" key="3">
    <source>
        <dbReference type="SAM" id="SignalP"/>
    </source>
</evidence>
<dbReference type="AlphaFoldDB" id="A0A5S3XN25"/>
<proteinExistence type="inferred from homology"/>
<dbReference type="PANTHER" id="PTHR40841:SF2">
    <property type="entry name" value="SIDEROPHORE-DEGRADING ESTERASE (EUROFUNG)"/>
    <property type="match status" value="1"/>
</dbReference>
<comment type="caution">
    <text evidence="5">The sequence shown here is derived from an EMBL/GenBank/DDBJ whole genome shotgun (WGS) entry which is preliminary data.</text>
</comment>
<name>A0A5S3XN25_9GAMM</name>
<evidence type="ECO:0000313" key="5">
    <source>
        <dbReference type="EMBL" id="TMP56849.1"/>
    </source>
</evidence>
<reference evidence="6 7" key="2">
    <citation type="submission" date="2019-06" db="EMBL/GenBank/DDBJ databases">
        <title>Co-occurence of chitin degradation, pigmentation and bioactivity in marine Pseudoalteromonas.</title>
        <authorList>
            <person name="Sonnenschein E.C."/>
            <person name="Bech P.K."/>
        </authorList>
    </citation>
    <scope>NUCLEOTIDE SEQUENCE [LARGE SCALE GENOMIC DNA]</scope>
    <source>
        <strain evidence="7">S2231</strain>
        <strain evidence="4 6">S2233</strain>
    </source>
</reference>
<evidence type="ECO:0000256" key="1">
    <source>
        <dbReference type="ARBA" id="ARBA00005622"/>
    </source>
</evidence>
<dbReference type="RefSeq" id="WP_138598335.1">
    <property type="nucleotide sequence ID" value="NZ_PNCK01000091.1"/>
</dbReference>
<comment type="similarity">
    <text evidence="1">Belongs to the esterase D family.</text>
</comment>
<dbReference type="EMBL" id="PNCL01000079">
    <property type="protein sequence ID" value="TMP56849.1"/>
    <property type="molecule type" value="Genomic_DNA"/>
</dbReference>
<sequence>MTIHNCSAFYLAIFAFFLSGSLQAEPSPYQIKKTHTLVIQSSKSDKTYDLYIRLPKGYHSGKKRYPVMVLNDTGYSIPTASGIVHLMEGRDIEEVILVGISYAHDEDPLISRTRDYTPTFVPNYKWGHSDEAQAQSGQSLKYIHFIKHDVLPLVEKTYRINPKKRIFVGHSYGGLLGNQILLTDPTLFQFYILGSPSLWYDDNVMFKLEQAYAKNHTHMKATVIMYSGTKEARIHSDLLQYEKVLRSRKYTGLDLTVSILDGATHYSAFALLLTDGLMRTIPKQK</sequence>
<feature type="chain" id="PRO_5024350308" evidence="3">
    <location>
        <begin position="25"/>
        <end position="285"/>
    </location>
</feature>
<evidence type="ECO:0000313" key="6">
    <source>
        <dbReference type="Proteomes" id="UP000305730"/>
    </source>
</evidence>
<gene>
    <name evidence="5" type="ORF">CWB96_14455</name>
    <name evidence="4" type="ORF">CWB97_19795</name>
</gene>
<dbReference type="InterPro" id="IPR000801">
    <property type="entry name" value="Esterase-like"/>
</dbReference>
<organism evidence="5 7">
    <name type="scientific">Pseudoalteromonas citrea</name>
    <dbReference type="NCBI Taxonomy" id="43655"/>
    <lineage>
        <taxon>Bacteria</taxon>
        <taxon>Pseudomonadati</taxon>
        <taxon>Pseudomonadota</taxon>
        <taxon>Gammaproteobacteria</taxon>
        <taxon>Alteromonadales</taxon>
        <taxon>Pseudoalteromonadaceae</taxon>
        <taxon>Pseudoalteromonas</taxon>
    </lineage>
</organism>
<dbReference type="OrthoDB" id="6381520at2"/>
<dbReference type="Gene3D" id="3.40.50.1820">
    <property type="entry name" value="alpha/beta hydrolase"/>
    <property type="match status" value="1"/>
</dbReference>
<dbReference type="Pfam" id="PF00756">
    <property type="entry name" value="Esterase"/>
    <property type="match status" value="1"/>
</dbReference>
<dbReference type="SUPFAM" id="SSF53474">
    <property type="entry name" value="alpha/beta-Hydrolases"/>
    <property type="match status" value="1"/>
</dbReference>
<feature type="signal peptide" evidence="3">
    <location>
        <begin position="1"/>
        <end position="24"/>
    </location>
</feature>
<reference evidence="5" key="3">
    <citation type="submission" date="2019-09" db="EMBL/GenBank/DDBJ databases">
        <title>Co-occurence of chitin degradation, pigmentation and bioactivity in marine Pseudoalteromonas.</title>
        <authorList>
            <person name="Sonnenschein E.C."/>
            <person name="Bech P.K."/>
        </authorList>
    </citation>
    <scope>NUCLEOTIDE SEQUENCE</scope>
    <source>
        <strain evidence="5">S2231</strain>
    </source>
</reference>
<dbReference type="EMBL" id="PNCK01000091">
    <property type="protein sequence ID" value="TMP40135.1"/>
    <property type="molecule type" value="Genomic_DNA"/>
</dbReference>
<dbReference type="Proteomes" id="UP000305730">
    <property type="component" value="Unassembled WGS sequence"/>
</dbReference>
<accession>A0A5S3XN25</accession>
<dbReference type="GO" id="GO:0016788">
    <property type="term" value="F:hydrolase activity, acting on ester bonds"/>
    <property type="evidence" value="ECO:0007669"/>
    <property type="project" value="TreeGrafter"/>
</dbReference>
<reference evidence="6 7" key="1">
    <citation type="submission" date="2017-12" db="EMBL/GenBank/DDBJ databases">
        <authorList>
            <person name="Paulsen S."/>
            <person name="Gram L.K."/>
        </authorList>
    </citation>
    <scope>NUCLEOTIDE SEQUENCE [LARGE SCALE GENOMIC DNA]</scope>
    <source>
        <strain evidence="5 7">S2231</strain>
        <strain evidence="4 6">S2233</strain>
    </source>
</reference>
<keyword evidence="6" id="KW-1185">Reference proteome</keyword>
<evidence type="ECO:0000313" key="7">
    <source>
        <dbReference type="Proteomes" id="UP000307706"/>
    </source>
</evidence>
<evidence type="ECO:0000313" key="4">
    <source>
        <dbReference type="EMBL" id="TMP40135.1"/>
    </source>
</evidence>
<evidence type="ECO:0000256" key="2">
    <source>
        <dbReference type="ARBA" id="ARBA00022801"/>
    </source>
</evidence>
<dbReference type="InterPro" id="IPR029058">
    <property type="entry name" value="AB_hydrolase_fold"/>
</dbReference>
<keyword evidence="3" id="KW-0732">Signal</keyword>
<protein>
    <submittedName>
        <fullName evidence="5">Esterase</fullName>
    </submittedName>
</protein>